<keyword evidence="3" id="KW-1185">Reference proteome</keyword>
<dbReference type="GeneID" id="56898635"/>
<evidence type="ECO:0000313" key="3">
    <source>
        <dbReference type="Proteomes" id="UP000184047"/>
    </source>
</evidence>
<dbReference type="EMBL" id="FQWT01000001">
    <property type="protein sequence ID" value="SHG56379.1"/>
    <property type="molecule type" value="Genomic_DNA"/>
</dbReference>
<organism evidence="2 3">
    <name type="scientific">Chryseobacterium oranimense</name>
    <dbReference type="NCBI Taxonomy" id="421058"/>
    <lineage>
        <taxon>Bacteria</taxon>
        <taxon>Pseudomonadati</taxon>
        <taxon>Bacteroidota</taxon>
        <taxon>Flavobacteriia</taxon>
        <taxon>Flavobacteriales</taxon>
        <taxon>Weeksellaceae</taxon>
        <taxon>Chryseobacterium group</taxon>
        <taxon>Chryseobacterium</taxon>
    </lineage>
</organism>
<feature type="domain" description="YubB ferredoxin-like" evidence="1">
    <location>
        <begin position="58"/>
        <end position="119"/>
    </location>
</feature>
<dbReference type="STRING" id="421058.SAMN05421866_0839"/>
<dbReference type="AlphaFoldDB" id="A0A1M5KV25"/>
<dbReference type="Pfam" id="PF18406">
    <property type="entry name" value="DUF1281_C"/>
    <property type="match status" value="1"/>
</dbReference>
<dbReference type="OrthoDB" id="1248468at2"/>
<dbReference type="Proteomes" id="UP000184047">
    <property type="component" value="Unassembled WGS sequence"/>
</dbReference>
<name>A0A1M5KV25_9FLAO</name>
<dbReference type="InterPro" id="IPR041329">
    <property type="entry name" value="YubB_C"/>
</dbReference>
<sequence>MANWCNNTLVFVGTPGAIEQITVLFNTIAQMGQQIDFEKLPDFLGGTEDHFFCYISYNHDGMVEYETRWTPNIQAVVRIAKHYNVDFTLGYQEISNCLYGMATYANGILKTICLDPMDFGRF</sequence>
<evidence type="ECO:0000313" key="2">
    <source>
        <dbReference type="EMBL" id="SHG56379.1"/>
    </source>
</evidence>
<accession>A0A1M5KV25</accession>
<evidence type="ECO:0000259" key="1">
    <source>
        <dbReference type="Pfam" id="PF18406"/>
    </source>
</evidence>
<protein>
    <recommendedName>
        <fullName evidence="1">YubB ferredoxin-like domain-containing protein</fullName>
    </recommendedName>
</protein>
<proteinExistence type="predicted"/>
<gene>
    <name evidence="2" type="ORF">SAMN05421866_0839</name>
</gene>
<dbReference type="RefSeq" id="WP_048506364.1">
    <property type="nucleotide sequence ID" value="NZ_FQWT01000001.1"/>
</dbReference>
<reference evidence="3" key="1">
    <citation type="submission" date="2016-11" db="EMBL/GenBank/DDBJ databases">
        <authorList>
            <person name="Varghese N."/>
            <person name="Submissions S."/>
        </authorList>
    </citation>
    <scope>NUCLEOTIDE SEQUENCE [LARGE SCALE GENOMIC DNA]</scope>
    <source>
        <strain evidence="3">DSM 19055</strain>
    </source>
</reference>